<name>A0AA89CBN3_PINIB</name>
<sequence>MESYSATEVKLNGNSGELPDHLYELYDDGCKELSHEEAMKFKEFLIERKDSFAVPGKKMERATIGEHVIKLSDETPFKEPSRRIPIFKRDTLDNEIEKLNKMFFIKKRCLPPPSKLL</sequence>
<comment type="caution">
    <text evidence="1">The sequence shown here is derived from an EMBL/GenBank/DDBJ whole genome shotgun (WGS) entry which is preliminary data.</text>
</comment>
<proteinExistence type="predicted"/>
<keyword evidence="2" id="KW-1185">Reference proteome</keyword>
<dbReference type="EMBL" id="VSWD01000005">
    <property type="protein sequence ID" value="KAK3104117.1"/>
    <property type="molecule type" value="Genomic_DNA"/>
</dbReference>
<reference evidence="1" key="1">
    <citation type="submission" date="2019-08" db="EMBL/GenBank/DDBJ databases">
        <title>The improved chromosome-level genome for the pearl oyster Pinctada fucata martensii using PacBio sequencing and Hi-C.</title>
        <authorList>
            <person name="Zheng Z."/>
        </authorList>
    </citation>
    <scope>NUCLEOTIDE SEQUENCE</scope>
    <source>
        <strain evidence="1">ZZ-2019</strain>
        <tissue evidence="1">Adductor muscle</tissue>
    </source>
</reference>
<protein>
    <submittedName>
        <fullName evidence="1">Uncharacterized protein</fullName>
    </submittedName>
</protein>
<evidence type="ECO:0000313" key="2">
    <source>
        <dbReference type="Proteomes" id="UP001186944"/>
    </source>
</evidence>
<dbReference type="Proteomes" id="UP001186944">
    <property type="component" value="Unassembled WGS sequence"/>
</dbReference>
<dbReference type="AlphaFoldDB" id="A0AA89CBN3"/>
<organism evidence="1 2">
    <name type="scientific">Pinctada imbricata</name>
    <name type="common">Atlantic pearl-oyster</name>
    <name type="synonym">Pinctada martensii</name>
    <dbReference type="NCBI Taxonomy" id="66713"/>
    <lineage>
        <taxon>Eukaryota</taxon>
        <taxon>Metazoa</taxon>
        <taxon>Spiralia</taxon>
        <taxon>Lophotrochozoa</taxon>
        <taxon>Mollusca</taxon>
        <taxon>Bivalvia</taxon>
        <taxon>Autobranchia</taxon>
        <taxon>Pteriomorphia</taxon>
        <taxon>Pterioida</taxon>
        <taxon>Pterioidea</taxon>
        <taxon>Pteriidae</taxon>
        <taxon>Pinctada</taxon>
    </lineage>
</organism>
<evidence type="ECO:0000313" key="1">
    <source>
        <dbReference type="EMBL" id="KAK3104117.1"/>
    </source>
</evidence>
<gene>
    <name evidence="1" type="ORF">FSP39_024555</name>
</gene>
<accession>A0AA89CBN3</accession>